<dbReference type="AlphaFoldDB" id="A0AA35YK20"/>
<sequence>MEPILNDVKLEGGSVIVKLMQIELKNPNTGVCEVPTSLQEILDAGDVPKRGRTKRKVKATEVLSKKFKPQRKPKSKSAVMDEDSEEITKSDVRGENTFAKDTATPLKVSLKASEKITPHVLSKVSTPLSSSILKSTQTPLKSDIFDQMLNEPLLDLYQTPPLPLPFNTNVSIQTNISPLPNTNSESTMPTQTTLHIPTLIFTSSTTNPSVTKAKTKKSHQKLLLSNPLWRRIGLQASLETHLIWIQMSTLV</sequence>
<evidence type="ECO:0000256" key="1">
    <source>
        <dbReference type="SAM" id="MobiDB-lite"/>
    </source>
</evidence>
<dbReference type="EMBL" id="OX465079">
    <property type="protein sequence ID" value="CAI9275374.1"/>
    <property type="molecule type" value="Genomic_DNA"/>
</dbReference>
<reference evidence="2" key="1">
    <citation type="submission" date="2023-04" db="EMBL/GenBank/DDBJ databases">
        <authorList>
            <person name="Vijverberg K."/>
            <person name="Xiong W."/>
            <person name="Schranz E."/>
        </authorList>
    </citation>
    <scope>NUCLEOTIDE SEQUENCE</scope>
</reference>
<evidence type="ECO:0000313" key="2">
    <source>
        <dbReference type="EMBL" id="CAI9275374.1"/>
    </source>
</evidence>
<accession>A0AA35YK20</accession>
<name>A0AA35YK20_LACSI</name>
<organism evidence="2 3">
    <name type="scientific">Lactuca saligna</name>
    <name type="common">Willowleaf lettuce</name>
    <dbReference type="NCBI Taxonomy" id="75948"/>
    <lineage>
        <taxon>Eukaryota</taxon>
        <taxon>Viridiplantae</taxon>
        <taxon>Streptophyta</taxon>
        <taxon>Embryophyta</taxon>
        <taxon>Tracheophyta</taxon>
        <taxon>Spermatophyta</taxon>
        <taxon>Magnoliopsida</taxon>
        <taxon>eudicotyledons</taxon>
        <taxon>Gunneridae</taxon>
        <taxon>Pentapetalae</taxon>
        <taxon>asterids</taxon>
        <taxon>campanulids</taxon>
        <taxon>Asterales</taxon>
        <taxon>Asteraceae</taxon>
        <taxon>Cichorioideae</taxon>
        <taxon>Cichorieae</taxon>
        <taxon>Lactucinae</taxon>
        <taxon>Lactuca</taxon>
    </lineage>
</organism>
<protein>
    <submittedName>
        <fullName evidence="2">Uncharacterized protein</fullName>
    </submittedName>
</protein>
<evidence type="ECO:0000313" key="3">
    <source>
        <dbReference type="Proteomes" id="UP001177003"/>
    </source>
</evidence>
<feature type="compositionally biased region" description="Basic residues" evidence="1">
    <location>
        <begin position="66"/>
        <end position="75"/>
    </location>
</feature>
<keyword evidence="3" id="KW-1185">Reference proteome</keyword>
<proteinExistence type="predicted"/>
<feature type="region of interest" description="Disordered" evidence="1">
    <location>
        <begin position="66"/>
        <end position="93"/>
    </location>
</feature>
<gene>
    <name evidence="2" type="ORF">LSALG_LOCUS15404</name>
</gene>
<dbReference type="Proteomes" id="UP001177003">
    <property type="component" value="Chromosome 3"/>
</dbReference>